<gene>
    <name evidence="1" type="ORF">MSAN_01802400</name>
</gene>
<accession>A0A8H6XTW5</accession>
<comment type="caution">
    <text evidence="1">The sequence shown here is derived from an EMBL/GenBank/DDBJ whole genome shotgun (WGS) entry which is preliminary data.</text>
</comment>
<protein>
    <submittedName>
        <fullName evidence="1">ABC protein</fullName>
    </submittedName>
</protein>
<dbReference type="InterPro" id="IPR032675">
    <property type="entry name" value="LRR_dom_sf"/>
</dbReference>
<keyword evidence="2" id="KW-1185">Reference proteome</keyword>
<dbReference type="SUPFAM" id="SSF52047">
    <property type="entry name" value="RNI-like"/>
    <property type="match status" value="1"/>
</dbReference>
<dbReference type="AlphaFoldDB" id="A0A8H6XTW5"/>
<proteinExistence type="predicted"/>
<dbReference type="EMBL" id="JACAZH010000018">
    <property type="protein sequence ID" value="KAF7346649.1"/>
    <property type="molecule type" value="Genomic_DNA"/>
</dbReference>
<reference evidence="1" key="1">
    <citation type="submission" date="2020-05" db="EMBL/GenBank/DDBJ databases">
        <title>Mycena genomes resolve the evolution of fungal bioluminescence.</title>
        <authorList>
            <person name="Tsai I.J."/>
        </authorList>
    </citation>
    <scope>NUCLEOTIDE SEQUENCE</scope>
    <source>
        <strain evidence="1">160909Yilan</strain>
    </source>
</reference>
<sequence length="459" mass="51934">MLEVTTQVCCNCGADLKASPSLTALLEPLSDISSPDIARLLSTNDVPQDADIPLIQQTISGAQDRLRAVDARILTLQAALAQLVKRRAEIVEHRREHRAILSPVRRVPPELVCKIFDLLTAPSRHRLPRAPWRLGWISRTWRQYAVEYPPLWSYLTVPGYHLGENSITACLPALKSQLCRSGSALLDIFWMIDNCRPDSRVLDLVLPYSSSWRSLSLTISYDDAVNDWLEPVRGKLDHLEKLDVSRGLYRQPIPDVFTTAPNLRQVRLPLYMPSGGEPPLLYRTFIPVSWEQITHYRGDSPFAQHIEILRSAPNLENCALYVVQEAPISPAPPDTTLVLPQLRRLWLDQDGLLLPIVASNLEELCCPYSKWLIPRILPFIWQASCTLQRLILWRSPLGVELTTTLRGLPSLTYLLLVNERHDEADGLAFFYHNARMGDDHRHLPASQIDGVRICVLGKS</sequence>
<evidence type="ECO:0000313" key="1">
    <source>
        <dbReference type="EMBL" id="KAF7346649.1"/>
    </source>
</evidence>
<dbReference type="OrthoDB" id="3365698at2759"/>
<dbReference type="Gene3D" id="3.80.10.10">
    <property type="entry name" value="Ribonuclease Inhibitor"/>
    <property type="match status" value="1"/>
</dbReference>
<dbReference type="Proteomes" id="UP000623467">
    <property type="component" value="Unassembled WGS sequence"/>
</dbReference>
<name>A0A8H6XTW5_9AGAR</name>
<organism evidence="1 2">
    <name type="scientific">Mycena sanguinolenta</name>
    <dbReference type="NCBI Taxonomy" id="230812"/>
    <lineage>
        <taxon>Eukaryota</taxon>
        <taxon>Fungi</taxon>
        <taxon>Dikarya</taxon>
        <taxon>Basidiomycota</taxon>
        <taxon>Agaricomycotina</taxon>
        <taxon>Agaricomycetes</taxon>
        <taxon>Agaricomycetidae</taxon>
        <taxon>Agaricales</taxon>
        <taxon>Marasmiineae</taxon>
        <taxon>Mycenaceae</taxon>
        <taxon>Mycena</taxon>
    </lineage>
</organism>
<evidence type="ECO:0000313" key="2">
    <source>
        <dbReference type="Proteomes" id="UP000623467"/>
    </source>
</evidence>